<evidence type="ECO:0000256" key="11">
    <source>
        <dbReference type="ARBA" id="ARBA00023136"/>
    </source>
</evidence>
<comment type="cofactor">
    <cofactor evidence="1">
        <name>Mg(2+)</name>
        <dbReference type="ChEBI" id="CHEBI:18420"/>
    </cofactor>
</comment>
<evidence type="ECO:0000313" key="15">
    <source>
        <dbReference type="Proteomes" id="UP001165063"/>
    </source>
</evidence>
<evidence type="ECO:0000256" key="2">
    <source>
        <dbReference type="ARBA" id="ARBA00004586"/>
    </source>
</evidence>
<comment type="pathway">
    <text evidence="3">Protein modification; protein glycosylation.</text>
</comment>
<evidence type="ECO:0000256" key="9">
    <source>
        <dbReference type="ARBA" id="ARBA00022842"/>
    </source>
</evidence>
<keyword evidence="11 13" id="KW-0472">Membrane</keyword>
<comment type="subcellular location">
    <subcellularLocation>
        <location evidence="2">Endoplasmic reticulum membrane</location>
    </subcellularLocation>
</comment>
<protein>
    <recommendedName>
        <fullName evidence="5">ditrans,polycis-polyprenyl diphosphate synthase [(2E,6E)-farnesyldiphosphate specific]</fullName>
        <ecNumber evidence="5">2.5.1.87</ecNumber>
    </recommendedName>
</protein>
<dbReference type="GO" id="GO:0005789">
    <property type="term" value="C:endoplasmic reticulum membrane"/>
    <property type="evidence" value="ECO:0007669"/>
    <property type="project" value="UniProtKB-SubCell"/>
</dbReference>
<dbReference type="InterPro" id="IPR038887">
    <property type="entry name" value="Nus1/NgBR"/>
</dbReference>
<dbReference type="SUPFAM" id="SSF64005">
    <property type="entry name" value="Undecaprenyl diphosphate synthase"/>
    <property type="match status" value="1"/>
</dbReference>
<dbReference type="GO" id="GO:1904423">
    <property type="term" value="C:dehydrodolichyl diphosphate synthase complex"/>
    <property type="evidence" value="ECO:0007669"/>
    <property type="project" value="InterPro"/>
</dbReference>
<keyword evidence="8" id="KW-0256">Endoplasmic reticulum</keyword>
<dbReference type="OrthoDB" id="19639at2759"/>
<evidence type="ECO:0000256" key="5">
    <source>
        <dbReference type="ARBA" id="ARBA00012596"/>
    </source>
</evidence>
<evidence type="ECO:0000256" key="8">
    <source>
        <dbReference type="ARBA" id="ARBA00022824"/>
    </source>
</evidence>
<gene>
    <name evidence="14" type="ORF">Amon01_000424300</name>
</gene>
<reference evidence="14" key="1">
    <citation type="submission" date="2023-04" db="EMBL/GenBank/DDBJ databases">
        <title>Ambrosiozyma monospora NBRC 1965.</title>
        <authorList>
            <person name="Ichikawa N."/>
            <person name="Sato H."/>
            <person name="Tonouchi N."/>
        </authorList>
    </citation>
    <scope>NUCLEOTIDE SEQUENCE</scope>
    <source>
        <strain evidence="14">NBRC 1965</strain>
    </source>
</reference>
<comment type="catalytic activity">
    <reaction evidence="12">
        <text>n isopentenyl diphosphate + (2E,6E)-farnesyl diphosphate = a di-trans,poly-cis-polyprenyl diphosphate + n diphosphate</text>
        <dbReference type="Rhea" id="RHEA:53008"/>
        <dbReference type="Rhea" id="RHEA-COMP:19494"/>
        <dbReference type="ChEBI" id="CHEBI:33019"/>
        <dbReference type="ChEBI" id="CHEBI:128769"/>
        <dbReference type="ChEBI" id="CHEBI:136960"/>
        <dbReference type="ChEBI" id="CHEBI:175763"/>
        <dbReference type="EC" id="2.5.1.87"/>
    </reaction>
</comment>
<evidence type="ECO:0000256" key="7">
    <source>
        <dbReference type="ARBA" id="ARBA00022692"/>
    </source>
</evidence>
<evidence type="ECO:0000256" key="6">
    <source>
        <dbReference type="ARBA" id="ARBA00022679"/>
    </source>
</evidence>
<keyword evidence="15" id="KW-1185">Reference proteome</keyword>
<keyword evidence="7 13" id="KW-0812">Transmembrane</keyword>
<organism evidence="14 15">
    <name type="scientific">Ambrosiozyma monospora</name>
    <name type="common">Yeast</name>
    <name type="synonym">Endomycopsis monosporus</name>
    <dbReference type="NCBI Taxonomy" id="43982"/>
    <lineage>
        <taxon>Eukaryota</taxon>
        <taxon>Fungi</taxon>
        <taxon>Dikarya</taxon>
        <taxon>Ascomycota</taxon>
        <taxon>Saccharomycotina</taxon>
        <taxon>Pichiomycetes</taxon>
        <taxon>Pichiales</taxon>
        <taxon>Pichiaceae</taxon>
        <taxon>Ambrosiozyma</taxon>
    </lineage>
</organism>
<comment type="similarity">
    <text evidence="4">Belongs to the UPP synthase family.</text>
</comment>
<dbReference type="GO" id="GO:0045547">
    <property type="term" value="F:ditrans,polycis-polyprenyl diphosphate synthase [(2E,6E)-farnesyl diphosphate specific] activity"/>
    <property type="evidence" value="ECO:0007669"/>
    <property type="project" value="UniProtKB-EC"/>
</dbReference>
<proteinExistence type="inferred from homology"/>
<keyword evidence="6" id="KW-0808">Transferase</keyword>
<evidence type="ECO:0000256" key="1">
    <source>
        <dbReference type="ARBA" id="ARBA00001946"/>
    </source>
</evidence>
<evidence type="ECO:0000256" key="4">
    <source>
        <dbReference type="ARBA" id="ARBA00005432"/>
    </source>
</evidence>
<dbReference type="EC" id="2.5.1.87" evidence="5"/>
<evidence type="ECO:0000256" key="10">
    <source>
        <dbReference type="ARBA" id="ARBA00022989"/>
    </source>
</evidence>
<dbReference type="PANTHER" id="PTHR21528:SF0">
    <property type="entry name" value="DEHYDRODOLICHYL DIPHOSPHATE SYNTHASE COMPLEX SUBUNIT NUS1"/>
    <property type="match status" value="1"/>
</dbReference>
<comment type="caution">
    <text evidence="14">The sequence shown here is derived from an EMBL/GenBank/DDBJ whole genome shotgun (WGS) entry which is preliminary data.</text>
</comment>
<keyword evidence="9" id="KW-0460">Magnesium</keyword>
<sequence length="379" mass="42715">MSKEHLTSNEKIKLSPMVSPNKILINKHQENSKENIPLDNSSTPFEPIPAYHSGPVLANISNFFRLFVSPVTTTGDGSKSNGFYGSPNGARSGLVRGPEGNNSGWSQTAVFYFYHTILTVCFIFLSIYRLFEYLWNRSKLRFLNIAYSTSTTPSVIHSDINKLPKIPQRVSAILNYLPEQEEGGGIEGLSNSCSDLVAWGLSAGIPYLNIYEYHGVLKQSIPELRRAIHRKLVVYFGTNNVPTFKITVPHLNLSFHGAFDDEYDEDITTFDISISLLSNIDGRPTIVELTKVMSDLSKSGDLTEKDVTTDFIDRELEQLVGVEPDLIIVFQPFLNLQSYPPWHLRLSEMYWEPDNTDVTYAVFLRALQKFSTCKVNVGR</sequence>
<keyword evidence="10 13" id="KW-1133">Transmembrane helix</keyword>
<feature type="transmembrane region" description="Helical" evidence="13">
    <location>
        <begin position="111"/>
        <end position="131"/>
    </location>
</feature>
<evidence type="ECO:0000313" key="14">
    <source>
        <dbReference type="EMBL" id="GMG33166.1"/>
    </source>
</evidence>
<dbReference type="EMBL" id="BSXU01001990">
    <property type="protein sequence ID" value="GMG33166.1"/>
    <property type="molecule type" value="Genomic_DNA"/>
</dbReference>
<dbReference type="PANTHER" id="PTHR21528">
    <property type="entry name" value="DEHYDRODOLICHYL DIPHOSPHATE SYNTHASE COMPLEX SUBUNIT NUS1"/>
    <property type="match status" value="1"/>
</dbReference>
<evidence type="ECO:0000256" key="12">
    <source>
        <dbReference type="ARBA" id="ARBA00047353"/>
    </source>
</evidence>
<evidence type="ECO:0000256" key="13">
    <source>
        <dbReference type="SAM" id="Phobius"/>
    </source>
</evidence>
<dbReference type="Gene3D" id="3.40.1180.10">
    <property type="entry name" value="Decaprenyl diphosphate synthase-like"/>
    <property type="match status" value="1"/>
</dbReference>
<accession>A0A9W6YZW8</accession>
<evidence type="ECO:0000256" key="3">
    <source>
        <dbReference type="ARBA" id="ARBA00004922"/>
    </source>
</evidence>
<name>A0A9W6YZW8_AMBMO</name>
<dbReference type="AlphaFoldDB" id="A0A9W6YZW8"/>
<dbReference type="InterPro" id="IPR036424">
    <property type="entry name" value="UPP_synth-like_sf"/>
</dbReference>
<dbReference type="Proteomes" id="UP001165063">
    <property type="component" value="Unassembled WGS sequence"/>
</dbReference>